<dbReference type="CDD" id="cd07551">
    <property type="entry name" value="P-type_ATPase_HM_ZosA_PfeT-like"/>
    <property type="match status" value="1"/>
</dbReference>
<dbReference type="InterPro" id="IPR023298">
    <property type="entry name" value="ATPase_P-typ_TM_dom_sf"/>
</dbReference>
<keyword evidence="4" id="KW-0597">Phosphoprotein</keyword>
<dbReference type="GO" id="GO:0019829">
    <property type="term" value="F:ATPase-coupled monoatomic cation transmembrane transporter activity"/>
    <property type="evidence" value="ECO:0007669"/>
    <property type="project" value="InterPro"/>
</dbReference>
<dbReference type="SFLD" id="SFLDF00027">
    <property type="entry name" value="p-type_atpase"/>
    <property type="match status" value="1"/>
</dbReference>
<evidence type="ECO:0000259" key="15">
    <source>
        <dbReference type="Pfam" id="PF00122"/>
    </source>
</evidence>
<keyword evidence="8 14" id="KW-0067">ATP-binding</keyword>
<dbReference type="GO" id="GO:0046872">
    <property type="term" value="F:metal ion binding"/>
    <property type="evidence" value="ECO:0007669"/>
    <property type="project" value="UniProtKB-KW"/>
</dbReference>
<dbReference type="InterPro" id="IPR051949">
    <property type="entry name" value="Cation_Transport_ATPase"/>
</dbReference>
<dbReference type="InterPro" id="IPR044492">
    <property type="entry name" value="P_typ_ATPase_HD_dom"/>
</dbReference>
<dbReference type="InterPro" id="IPR023214">
    <property type="entry name" value="HAD_sf"/>
</dbReference>
<dbReference type="GO" id="GO:0005524">
    <property type="term" value="F:ATP binding"/>
    <property type="evidence" value="ECO:0007669"/>
    <property type="project" value="UniProtKB-UniRule"/>
</dbReference>
<dbReference type="PANTHER" id="PTHR43079">
    <property type="entry name" value="PROBABLE CADMIUM/ZINC-TRANSPORTING ATPASE HMA1"/>
    <property type="match status" value="1"/>
</dbReference>
<dbReference type="InterPro" id="IPR001757">
    <property type="entry name" value="P_typ_ATPase"/>
</dbReference>
<feature type="transmembrane region" description="Helical" evidence="14">
    <location>
        <begin position="577"/>
        <end position="596"/>
    </location>
</feature>
<dbReference type="InterPro" id="IPR008250">
    <property type="entry name" value="ATPase_P-typ_transduc_dom_A_sf"/>
</dbReference>
<dbReference type="InterPro" id="IPR059000">
    <property type="entry name" value="ATPase_P-type_domA"/>
</dbReference>
<sequence>MALKHLWTLREWQFAIVSGGLILCAWLLENSTYSFAAAIVYAFAYMIGGYYKAKEGLYDLIHMKKLNVEILMILAAVGAAVIGYWAEGALLIFIFSVSGALETYTMNKSEKELSALMELKPQEALVLTDTGEVIRRVEDVKIQSIILVKPGERIPMDGIIVKGTSAIDESAISGESIPHTKSKNDEVFAGTVNGSSALRIEVTKHYEDTLFQRIISLVQSAKKEAPPSHQFIERFEGLYVKIVLAFTALMMVLPYYLFGWSWTETWYRAMVLLVVASPCALVASIMPATLSAISNGARKGILFKGGIHVEKLANMKAIAFDKTGTLTNGTPEVTDVFTRKDIDTNALIEAVAAIENQSTHPLAEAIVAYAEDRGITNLPSPEKLNEQSGFGVEAVWNQQTWRIGKKSFVCTDNTDFFAEETAVLTQEGKTIVYIADEHGPAAVLALQDTIRDESAPLMKQLKNAHIHFVMLTGDHESTASAIAKEAAIDDIAANCLPEDKLKKINELKEKYGHVAMVGDGMNDAPALAAADTSIAMGAGTDVALETSDIVLMKDDLQSLKQAITLSKRMNRIVRQNIVFSIAVIILLIVSNLAQQLTLPLGVIGHEGSTILVILNGLRLLRG</sequence>
<dbReference type="InterPro" id="IPR023299">
    <property type="entry name" value="ATPase_P-typ_cyto_dom_N"/>
</dbReference>
<evidence type="ECO:0000256" key="10">
    <source>
        <dbReference type="ARBA" id="ARBA00022967"/>
    </source>
</evidence>
<feature type="transmembrane region" description="Helical" evidence="14">
    <location>
        <begin position="238"/>
        <end position="258"/>
    </location>
</feature>
<evidence type="ECO:0000256" key="12">
    <source>
        <dbReference type="ARBA" id="ARBA00023065"/>
    </source>
</evidence>
<feature type="transmembrane region" description="Helical" evidence="14">
    <location>
        <begin position="12"/>
        <end position="28"/>
    </location>
</feature>
<evidence type="ECO:0000256" key="6">
    <source>
        <dbReference type="ARBA" id="ARBA00022723"/>
    </source>
</evidence>
<dbReference type="NCBIfam" id="TIGR01525">
    <property type="entry name" value="ATPase-IB_hvy"/>
    <property type="match status" value="1"/>
</dbReference>
<reference evidence="16 17" key="1">
    <citation type="submission" date="2016-10" db="EMBL/GenBank/DDBJ databases">
        <authorList>
            <person name="de Groot N.N."/>
        </authorList>
    </citation>
    <scope>NUCLEOTIDE SEQUENCE [LARGE SCALE GENOMIC DNA]</scope>
    <source>
        <strain evidence="16 17">DSM 21632</strain>
    </source>
</reference>
<keyword evidence="3" id="KW-0813">Transport</keyword>
<keyword evidence="11 14" id="KW-1133">Transmembrane helix</keyword>
<evidence type="ECO:0000256" key="14">
    <source>
        <dbReference type="RuleBase" id="RU362081"/>
    </source>
</evidence>
<evidence type="ECO:0000256" key="3">
    <source>
        <dbReference type="ARBA" id="ARBA00022448"/>
    </source>
</evidence>
<dbReference type="SUPFAM" id="SSF81665">
    <property type="entry name" value="Calcium ATPase, transmembrane domain M"/>
    <property type="match status" value="1"/>
</dbReference>
<evidence type="ECO:0000256" key="9">
    <source>
        <dbReference type="ARBA" id="ARBA00022842"/>
    </source>
</evidence>
<evidence type="ECO:0000256" key="2">
    <source>
        <dbReference type="ARBA" id="ARBA00006024"/>
    </source>
</evidence>
<keyword evidence="9" id="KW-0460">Magnesium</keyword>
<dbReference type="SUPFAM" id="SSF56784">
    <property type="entry name" value="HAD-like"/>
    <property type="match status" value="1"/>
</dbReference>
<dbReference type="GO" id="GO:0005886">
    <property type="term" value="C:plasma membrane"/>
    <property type="evidence" value="ECO:0007669"/>
    <property type="project" value="UniProtKB-SubCell"/>
</dbReference>
<keyword evidence="14" id="KW-1003">Cell membrane</keyword>
<evidence type="ECO:0000313" key="17">
    <source>
        <dbReference type="Proteomes" id="UP000199163"/>
    </source>
</evidence>
<evidence type="ECO:0000256" key="1">
    <source>
        <dbReference type="ARBA" id="ARBA00004651"/>
    </source>
</evidence>
<comment type="subcellular location">
    <subcellularLocation>
        <location evidence="1">Cell membrane</location>
        <topology evidence="1">Multi-pass membrane protein</topology>
    </subcellularLocation>
</comment>
<feature type="transmembrane region" description="Helical" evidence="14">
    <location>
        <begin position="270"/>
        <end position="293"/>
    </location>
</feature>
<dbReference type="Proteomes" id="UP000199163">
    <property type="component" value="Unassembled WGS sequence"/>
</dbReference>
<accession>A0A1G8G2V4</accession>
<dbReference type="Gene3D" id="3.40.1110.10">
    <property type="entry name" value="Calcium-transporting ATPase, cytoplasmic domain N"/>
    <property type="match status" value="1"/>
</dbReference>
<dbReference type="PRINTS" id="PR00941">
    <property type="entry name" value="CDATPASE"/>
</dbReference>
<dbReference type="InterPro" id="IPR036412">
    <property type="entry name" value="HAD-like_sf"/>
</dbReference>
<comment type="similarity">
    <text evidence="2 14">Belongs to the cation transport ATPase (P-type) (TC 3.A.3) family. Type IB subfamily.</text>
</comment>
<dbReference type="RefSeq" id="WP_245705254.1">
    <property type="nucleotide sequence ID" value="NZ_FNDK01000014.1"/>
</dbReference>
<proteinExistence type="inferred from homology"/>
<dbReference type="Gene3D" id="3.40.50.1000">
    <property type="entry name" value="HAD superfamily/HAD-like"/>
    <property type="match status" value="1"/>
</dbReference>
<dbReference type="Pfam" id="PF00122">
    <property type="entry name" value="E1-E2_ATPase"/>
    <property type="match status" value="1"/>
</dbReference>
<dbReference type="STRING" id="568899.SAMN05192534_11415"/>
<keyword evidence="5 14" id="KW-0812">Transmembrane</keyword>
<dbReference type="Pfam" id="PF00702">
    <property type="entry name" value="Hydrolase"/>
    <property type="match status" value="1"/>
</dbReference>
<evidence type="ECO:0000256" key="7">
    <source>
        <dbReference type="ARBA" id="ARBA00022741"/>
    </source>
</evidence>
<keyword evidence="7 14" id="KW-0547">Nucleotide-binding</keyword>
<dbReference type="NCBIfam" id="TIGR01494">
    <property type="entry name" value="ATPase_P-type"/>
    <property type="match status" value="1"/>
</dbReference>
<dbReference type="FunFam" id="2.70.150.10:FF:000002">
    <property type="entry name" value="Copper-transporting ATPase 1, putative"/>
    <property type="match status" value="1"/>
</dbReference>
<feature type="domain" description="P-type ATPase A" evidence="15">
    <location>
        <begin position="118"/>
        <end position="219"/>
    </location>
</feature>
<dbReference type="SFLD" id="SFLDS00003">
    <property type="entry name" value="Haloacid_Dehalogenase"/>
    <property type="match status" value="1"/>
</dbReference>
<feature type="transmembrane region" description="Helical" evidence="14">
    <location>
        <begin position="65"/>
        <end position="84"/>
    </location>
</feature>
<dbReference type="InterPro" id="IPR027256">
    <property type="entry name" value="P-typ_ATPase_IB"/>
</dbReference>
<dbReference type="Gene3D" id="2.70.150.10">
    <property type="entry name" value="Calcium-transporting ATPase, cytoplasmic transduction domain A"/>
    <property type="match status" value="1"/>
</dbReference>
<evidence type="ECO:0000256" key="4">
    <source>
        <dbReference type="ARBA" id="ARBA00022553"/>
    </source>
</evidence>
<name>A0A1G8G2V4_9BACI</name>
<dbReference type="PROSITE" id="PS00154">
    <property type="entry name" value="ATPASE_E1_E2"/>
    <property type="match status" value="1"/>
</dbReference>
<evidence type="ECO:0000313" key="16">
    <source>
        <dbReference type="EMBL" id="SDH88661.1"/>
    </source>
</evidence>
<protein>
    <submittedName>
        <fullName evidence="16">Cd2+/Zn2+-exporting ATPase</fullName>
    </submittedName>
</protein>
<dbReference type="EMBL" id="FNDK01000014">
    <property type="protein sequence ID" value="SDH88661.1"/>
    <property type="molecule type" value="Genomic_DNA"/>
</dbReference>
<evidence type="ECO:0000256" key="8">
    <source>
        <dbReference type="ARBA" id="ARBA00022840"/>
    </source>
</evidence>
<dbReference type="SFLD" id="SFLDG00002">
    <property type="entry name" value="C1.7:_P-type_atpase_like"/>
    <property type="match status" value="1"/>
</dbReference>
<keyword evidence="13 14" id="KW-0472">Membrane</keyword>
<dbReference type="PANTHER" id="PTHR43079:SF1">
    <property type="entry name" value="CADMIUM_ZINC-TRANSPORTING ATPASE HMA1, CHLOROPLASTIC-RELATED"/>
    <property type="match status" value="1"/>
</dbReference>
<dbReference type="SUPFAM" id="SSF81653">
    <property type="entry name" value="Calcium ATPase, transduction domain A"/>
    <property type="match status" value="1"/>
</dbReference>
<feature type="transmembrane region" description="Helical" evidence="14">
    <location>
        <begin position="34"/>
        <end position="53"/>
    </location>
</feature>
<dbReference type="InterPro" id="IPR018303">
    <property type="entry name" value="ATPase_P-typ_P_site"/>
</dbReference>
<evidence type="ECO:0000256" key="5">
    <source>
        <dbReference type="ARBA" id="ARBA00022692"/>
    </source>
</evidence>
<keyword evidence="10" id="KW-1278">Translocase</keyword>
<keyword evidence="12" id="KW-0406">Ion transport</keyword>
<dbReference type="NCBIfam" id="TIGR01512">
    <property type="entry name" value="ATPase-IB2_Cd"/>
    <property type="match status" value="1"/>
</dbReference>
<dbReference type="GO" id="GO:0016887">
    <property type="term" value="F:ATP hydrolysis activity"/>
    <property type="evidence" value="ECO:0007669"/>
    <property type="project" value="InterPro"/>
</dbReference>
<dbReference type="AlphaFoldDB" id="A0A1G8G2V4"/>
<evidence type="ECO:0000256" key="13">
    <source>
        <dbReference type="ARBA" id="ARBA00023136"/>
    </source>
</evidence>
<keyword evidence="6 14" id="KW-0479">Metal-binding</keyword>
<keyword evidence="17" id="KW-1185">Reference proteome</keyword>
<dbReference type="PRINTS" id="PR00119">
    <property type="entry name" value="CATATPASE"/>
</dbReference>
<gene>
    <name evidence="16" type="ORF">SAMN05192534_11415</name>
</gene>
<organism evidence="16 17">
    <name type="scientific">Alteribacillus persepolensis</name>
    <dbReference type="NCBI Taxonomy" id="568899"/>
    <lineage>
        <taxon>Bacteria</taxon>
        <taxon>Bacillati</taxon>
        <taxon>Bacillota</taxon>
        <taxon>Bacilli</taxon>
        <taxon>Bacillales</taxon>
        <taxon>Bacillaceae</taxon>
        <taxon>Alteribacillus</taxon>
    </lineage>
</organism>
<evidence type="ECO:0000256" key="11">
    <source>
        <dbReference type="ARBA" id="ARBA00022989"/>
    </source>
</evidence>